<evidence type="ECO:0000256" key="7">
    <source>
        <dbReference type="ARBA" id="ARBA00034754"/>
    </source>
</evidence>
<name>A0A0U2U404_9BACL</name>
<accession>A0A0U2U404</accession>
<evidence type="ECO:0000313" key="12">
    <source>
        <dbReference type="Proteomes" id="UP000061660"/>
    </source>
</evidence>
<dbReference type="Proteomes" id="UP000061660">
    <property type="component" value="Chromosome"/>
</dbReference>
<dbReference type="PANTHER" id="PTHR34388">
    <property type="entry name" value="DNA POLYMERASE III SUBUNIT DELTA"/>
    <property type="match status" value="1"/>
</dbReference>
<evidence type="ECO:0000256" key="4">
    <source>
        <dbReference type="ARBA" id="ARBA00022695"/>
    </source>
</evidence>
<evidence type="ECO:0000256" key="2">
    <source>
        <dbReference type="ARBA" id="ARBA00017703"/>
    </source>
</evidence>
<evidence type="ECO:0000256" key="6">
    <source>
        <dbReference type="ARBA" id="ARBA00022932"/>
    </source>
</evidence>
<dbReference type="InterPro" id="IPR008921">
    <property type="entry name" value="DNA_pol3_clamp-load_cplx_C"/>
</dbReference>
<reference evidence="11 12" key="2">
    <citation type="journal article" date="2016" name="Genome Announc.">
        <title>Complete Genome Sequences of Two Interactive Moderate Thermophiles, Paenibacillus napthalenovorans 32O-Y and Paenibacillus sp. 32O-W.</title>
        <authorList>
            <person name="Butler R.R.III."/>
            <person name="Wang J."/>
            <person name="Stark B.C."/>
            <person name="Pombert J.F."/>
        </authorList>
    </citation>
    <scope>NUCLEOTIDE SEQUENCE [LARGE SCALE GENOMIC DNA]</scope>
    <source>
        <strain evidence="11 12">32O-Y</strain>
    </source>
</reference>
<evidence type="ECO:0000256" key="8">
    <source>
        <dbReference type="ARBA" id="ARBA00049244"/>
    </source>
</evidence>
<comment type="catalytic activity">
    <reaction evidence="8">
        <text>DNA(n) + a 2'-deoxyribonucleoside 5'-triphosphate = DNA(n+1) + diphosphate</text>
        <dbReference type="Rhea" id="RHEA:22508"/>
        <dbReference type="Rhea" id="RHEA-COMP:17339"/>
        <dbReference type="Rhea" id="RHEA-COMP:17340"/>
        <dbReference type="ChEBI" id="CHEBI:33019"/>
        <dbReference type="ChEBI" id="CHEBI:61560"/>
        <dbReference type="ChEBI" id="CHEBI:173112"/>
        <dbReference type="EC" id="2.7.7.7"/>
    </reaction>
</comment>
<keyword evidence="5" id="KW-0235">DNA replication</keyword>
<dbReference type="RefSeq" id="WP_062407509.1">
    <property type="nucleotide sequence ID" value="NZ_CP013652.1"/>
</dbReference>
<keyword evidence="6" id="KW-0239">DNA-directed DNA polymerase</keyword>
<reference evidence="12" key="1">
    <citation type="submission" date="2015-12" db="EMBL/GenBank/DDBJ databases">
        <title>Complete genome sequences of two moderately thermophilic Paenibacillus species.</title>
        <authorList>
            <person name="Butler R.III."/>
            <person name="Wang J."/>
            <person name="Stark B.C."/>
            <person name="Pombert J.-F."/>
        </authorList>
    </citation>
    <scope>NUCLEOTIDE SEQUENCE [LARGE SCALE GENOMIC DNA]</scope>
    <source>
        <strain evidence="12">32O-Y</strain>
    </source>
</reference>
<dbReference type="KEGG" id="pnp:IJ22_08910"/>
<dbReference type="NCBIfam" id="TIGR01128">
    <property type="entry name" value="holA"/>
    <property type="match status" value="1"/>
</dbReference>
<dbReference type="GO" id="GO:0003887">
    <property type="term" value="F:DNA-directed DNA polymerase activity"/>
    <property type="evidence" value="ECO:0007669"/>
    <property type="project" value="UniProtKB-KW"/>
</dbReference>
<dbReference type="InterPro" id="IPR005790">
    <property type="entry name" value="DNA_polIII_delta"/>
</dbReference>
<protein>
    <recommendedName>
        <fullName evidence="2">DNA polymerase III subunit delta</fullName>
        <ecNumber evidence="1">2.7.7.7</ecNumber>
    </recommendedName>
</protein>
<dbReference type="STRING" id="162209.IJ22_08910"/>
<dbReference type="GO" id="GO:0003677">
    <property type="term" value="F:DNA binding"/>
    <property type="evidence" value="ECO:0007669"/>
    <property type="project" value="InterPro"/>
</dbReference>
<dbReference type="InterPro" id="IPR027417">
    <property type="entry name" value="P-loop_NTPase"/>
</dbReference>
<dbReference type="InterPro" id="IPR010372">
    <property type="entry name" value="DNA_pol3_delta_N"/>
</dbReference>
<dbReference type="GO" id="GO:0009360">
    <property type="term" value="C:DNA polymerase III complex"/>
    <property type="evidence" value="ECO:0007669"/>
    <property type="project" value="InterPro"/>
</dbReference>
<dbReference type="Pfam" id="PF06144">
    <property type="entry name" value="DNA_pol3_delta"/>
    <property type="match status" value="1"/>
</dbReference>
<dbReference type="SUPFAM" id="SSF52540">
    <property type="entry name" value="P-loop containing nucleoside triphosphate hydrolases"/>
    <property type="match status" value="1"/>
</dbReference>
<dbReference type="SUPFAM" id="SSF48019">
    <property type="entry name" value="post-AAA+ oligomerization domain-like"/>
    <property type="match status" value="1"/>
</dbReference>
<dbReference type="Gene3D" id="1.10.8.60">
    <property type="match status" value="1"/>
</dbReference>
<proteinExistence type="inferred from homology"/>
<keyword evidence="3" id="KW-0808">Transferase</keyword>
<evidence type="ECO:0000256" key="3">
    <source>
        <dbReference type="ARBA" id="ARBA00022679"/>
    </source>
</evidence>
<keyword evidence="4" id="KW-0548">Nucleotidyltransferase</keyword>
<dbReference type="PANTHER" id="PTHR34388:SF1">
    <property type="entry name" value="DNA POLYMERASE III SUBUNIT DELTA"/>
    <property type="match status" value="1"/>
</dbReference>
<feature type="domain" description="DNA polymerase III delta N-terminal" evidence="9">
    <location>
        <begin position="19"/>
        <end position="144"/>
    </location>
</feature>
<evidence type="ECO:0000256" key="1">
    <source>
        <dbReference type="ARBA" id="ARBA00012417"/>
    </source>
</evidence>
<comment type="similarity">
    <text evidence="7">Belongs to the DNA polymerase HolA subunit family.</text>
</comment>
<dbReference type="OrthoDB" id="9775929at2"/>
<dbReference type="EC" id="2.7.7.7" evidence="1"/>
<evidence type="ECO:0000313" key="11">
    <source>
        <dbReference type="EMBL" id="ALS21273.1"/>
    </source>
</evidence>
<dbReference type="InterPro" id="IPR048466">
    <property type="entry name" value="DNA_pol3_delta-like_C"/>
</dbReference>
<organism evidence="11 12">
    <name type="scientific">Paenibacillus naphthalenovorans</name>
    <dbReference type="NCBI Taxonomy" id="162209"/>
    <lineage>
        <taxon>Bacteria</taxon>
        <taxon>Bacillati</taxon>
        <taxon>Bacillota</taxon>
        <taxon>Bacilli</taxon>
        <taxon>Bacillales</taxon>
        <taxon>Paenibacillaceae</taxon>
        <taxon>Paenibacillus</taxon>
    </lineage>
</organism>
<dbReference type="Pfam" id="PF21694">
    <property type="entry name" value="DNA_pol3_delta_C"/>
    <property type="match status" value="1"/>
</dbReference>
<keyword evidence="12" id="KW-1185">Reference proteome</keyword>
<gene>
    <name evidence="11" type="ORF">IJ22_08910</name>
</gene>
<dbReference type="EMBL" id="CP013652">
    <property type="protein sequence ID" value="ALS21273.1"/>
    <property type="molecule type" value="Genomic_DNA"/>
</dbReference>
<evidence type="ECO:0000259" key="10">
    <source>
        <dbReference type="Pfam" id="PF21694"/>
    </source>
</evidence>
<dbReference type="AlphaFoldDB" id="A0A0U2U404"/>
<sequence>MDYKTAVKQIDKGQFAPVYVCYGSESYLIRELINRLTDKLALPEHKAFAVSRYDLTETPVEAVIEEAETLPFMVPNKVVVANNALFLTGAKENGKVEHKLDRLTDYLKTPVDFSIIVFTVDADKLDERKKIVKALKEANALIPCTALSADELAHWVNQEADKADISLAPGVAEQLILYTGTNLQALAQELEKCALYIGRGGTITSADLEQLVTRSIEQNIFQLIEHIVQVELDQAFTLLNELLRRKEEPIKIVMLIARQFRIMFQVKDLMQQGYSQQQIAGQIGLHPYGVKIAAGQAVKFELKRLAHILQQLGDLDYQMKSGKIDKVLGLEMFLLKLAS</sequence>
<dbReference type="Gene3D" id="3.40.50.300">
    <property type="entry name" value="P-loop containing nucleotide triphosphate hydrolases"/>
    <property type="match status" value="1"/>
</dbReference>
<dbReference type="PATRIC" id="fig|162209.4.peg.951"/>
<feature type="domain" description="DNA polymerase III delta subunit-like C-terminal" evidence="10">
    <location>
        <begin position="217"/>
        <end position="337"/>
    </location>
</feature>
<dbReference type="Gene3D" id="1.20.272.10">
    <property type="match status" value="1"/>
</dbReference>
<dbReference type="GO" id="GO:0006261">
    <property type="term" value="P:DNA-templated DNA replication"/>
    <property type="evidence" value="ECO:0007669"/>
    <property type="project" value="TreeGrafter"/>
</dbReference>
<evidence type="ECO:0000256" key="5">
    <source>
        <dbReference type="ARBA" id="ARBA00022705"/>
    </source>
</evidence>
<evidence type="ECO:0000259" key="9">
    <source>
        <dbReference type="Pfam" id="PF06144"/>
    </source>
</evidence>